<keyword evidence="3" id="KW-0704">Schiff base</keyword>
<comment type="caution">
    <text evidence="4">The sequence shown here is derived from an EMBL/GenBank/DDBJ whole genome shotgun (WGS) entry which is preliminary data.</text>
</comment>
<dbReference type="GO" id="GO:0016832">
    <property type="term" value="F:aldehyde-lyase activity"/>
    <property type="evidence" value="ECO:0007669"/>
    <property type="project" value="InterPro"/>
</dbReference>
<dbReference type="PANTHER" id="PTHR10683">
    <property type="entry name" value="TRANSALDOLASE"/>
    <property type="match status" value="1"/>
</dbReference>
<protein>
    <submittedName>
        <fullName evidence="4">Fructose-6-phosphate aldolase</fullName>
    </submittedName>
</protein>
<evidence type="ECO:0000313" key="5">
    <source>
        <dbReference type="Proteomes" id="UP000235658"/>
    </source>
</evidence>
<dbReference type="AlphaFoldDB" id="A0A2N6UGV0"/>
<dbReference type="FunFam" id="3.20.20.70:FF:000018">
    <property type="entry name" value="Probable transaldolase"/>
    <property type="match status" value="1"/>
</dbReference>
<dbReference type="RefSeq" id="WP_102198534.1">
    <property type="nucleotide sequence ID" value="NZ_CAUPDS010000012.1"/>
</dbReference>
<sequence>MKLLIDDANIEKIKEIYQYYLVDGVTTNPSILSKQDQSPKDVLSEIRKIIGQDELHVQVLSKNSKDIIKEAKLIVKEFGENTFVKIPSNKEGFKAMKELKKENIKVTATAIYSPMQAFLAMKAGARYVAPYVNRIDNLGYDGLYVVKKIQNIIDSNQFETEILAASFKNSNQALDLIEYGVGALTCGVDVINKFVDDRNVDRAVEDFSKDFEKIDPNKKTMIDYLN</sequence>
<dbReference type="PANTHER" id="PTHR10683:SF36">
    <property type="entry name" value="TRANSALDOLASE"/>
    <property type="match status" value="1"/>
</dbReference>
<proteinExistence type="predicted"/>
<dbReference type="InterPro" id="IPR001585">
    <property type="entry name" value="TAL/FSA"/>
</dbReference>
<name>A0A2N6UGV0_9FIRM</name>
<dbReference type="SUPFAM" id="SSF51569">
    <property type="entry name" value="Aldolase"/>
    <property type="match status" value="1"/>
</dbReference>
<gene>
    <name evidence="4" type="ORF">CJ192_09125</name>
</gene>
<dbReference type="InterPro" id="IPR013785">
    <property type="entry name" value="Aldolase_TIM"/>
</dbReference>
<accession>A0A2N6UGV0</accession>
<reference evidence="4 5" key="1">
    <citation type="submission" date="2017-09" db="EMBL/GenBank/DDBJ databases">
        <title>Bacterial strain isolated from the female urinary microbiota.</title>
        <authorList>
            <person name="Thomas-White K."/>
            <person name="Kumar N."/>
            <person name="Forster S."/>
            <person name="Putonti C."/>
            <person name="Lawley T."/>
            <person name="Wolfe A.J."/>
        </authorList>
    </citation>
    <scope>NUCLEOTIDE SEQUENCE [LARGE SCALE GENOMIC DNA]</scope>
    <source>
        <strain evidence="4 5">UMB0204</strain>
    </source>
</reference>
<dbReference type="Proteomes" id="UP000235658">
    <property type="component" value="Unassembled WGS sequence"/>
</dbReference>
<evidence type="ECO:0000256" key="2">
    <source>
        <dbReference type="ARBA" id="ARBA00022490"/>
    </source>
</evidence>
<dbReference type="GeneID" id="84579346"/>
<evidence type="ECO:0000256" key="1">
    <source>
        <dbReference type="ARBA" id="ARBA00004496"/>
    </source>
</evidence>
<evidence type="ECO:0000256" key="3">
    <source>
        <dbReference type="ARBA" id="ARBA00023270"/>
    </source>
</evidence>
<dbReference type="PROSITE" id="PS01054">
    <property type="entry name" value="TRANSALDOLASE_1"/>
    <property type="match status" value="1"/>
</dbReference>
<comment type="subcellular location">
    <subcellularLocation>
        <location evidence="1">Cytoplasm</location>
    </subcellularLocation>
</comment>
<dbReference type="InterPro" id="IPR033919">
    <property type="entry name" value="TSA/FSA_arc/bac"/>
</dbReference>
<dbReference type="GO" id="GO:0005975">
    <property type="term" value="P:carbohydrate metabolic process"/>
    <property type="evidence" value="ECO:0007669"/>
    <property type="project" value="InterPro"/>
</dbReference>
<organism evidence="4 5">
    <name type="scientific">Anaerococcus hydrogenalis</name>
    <dbReference type="NCBI Taxonomy" id="33029"/>
    <lineage>
        <taxon>Bacteria</taxon>
        <taxon>Bacillati</taxon>
        <taxon>Bacillota</taxon>
        <taxon>Tissierellia</taxon>
        <taxon>Tissierellales</taxon>
        <taxon>Peptoniphilaceae</taxon>
        <taxon>Anaerococcus</taxon>
    </lineage>
</organism>
<dbReference type="InterPro" id="IPR018225">
    <property type="entry name" value="Transaldolase_AS"/>
</dbReference>
<dbReference type="CDD" id="cd00956">
    <property type="entry name" value="Transaldolase_FSA"/>
    <property type="match status" value="1"/>
</dbReference>
<evidence type="ECO:0000313" key="4">
    <source>
        <dbReference type="EMBL" id="PMC80777.1"/>
    </source>
</evidence>
<keyword evidence="2" id="KW-0963">Cytoplasm</keyword>
<dbReference type="Gene3D" id="3.20.20.70">
    <property type="entry name" value="Aldolase class I"/>
    <property type="match status" value="1"/>
</dbReference>
<dbReference type="EMBL" id="PNHP01000008">
    <property type="protein sequence ID" value="PMC80777.1"/>
    <property type="molecule type" value="Genomic_DNA"/>
</dbReference>
<dbReference type="GO" id="GO:0005737">
    <property type="term" value="C:cytoplasm"/>
    <property type="evidence" value="ECO:0007669"/>
    <property type="project" value="UniProtKB-SubCell"/>
</dbReference>
<dbReference type="Pfam" id="PF00923">
    <property type="entry name" value="TAL_FSA"/>
    <property type="match status" value="1"/>
</dbReference>